<name>A0A1I7WRB8_HETBA</name>
<dbReference type="WBParaSite" id="Hba_07688">
    <property type="protein sequence ID" value="Hba_07688"/>
    <property type="gene ID" value="Hba_07688"/>
</dbReference>
<keyword evidence="1" id="KW-1133">Transmembrane helix</keyword>
<evidence type="ECO:0000313" key="3">
    <source>
        <dbReference type="WBParaSite" id="Hba_07688"/>
    </source>
</evidence>
<evidence type="ECO:0000313" key="2">
    <source>
        <dbReference type="Proteomes" id="UP000095283"/>
    </source>
</evidence>
<sequence length="180" mass="20858">MMETLAVEHDADSDTLRRTIQRNRVKPIQQLVMENMVSHTHYSLFYDASKYRRVSDHGHLLLKDDDNMIIVASGSLLNHIFVVLNLVNLFGDGRFKQIPKEVQGTGSSQLYTVMTEENGGYCLLIFFAFIQCIWISSLQFIALFYNLFYNKFDFLKYYNRSSSSRHATLARTVLQGLRTL</sequence>
<keyword evidence="2" id="KW-1185">Reference proteome</keyword>
<keyword evidence="1" id="KW-0472">Membrane</keyword>
<feature type="transmembrane region" description="Helical" evidence="1">
    <location>
        <begin position="121"/>
        <end position="148"/>
    </location>
</feature>
<keyword evidence="1" id="KW-0812">Transmembrane</keyword>
<feature type="transmembrane region" description="Helical" evidence="1">
    <location>
        <begin position="68"/>
        <end position="90"/>
    </location>
</feature>
<dbReference type="Proteomes" id="UP000095283">
    <property type="component" value="Unplaced"/>
</dbReference>
<proteinExistence type="predicted"/>
<evidence type="ECO:0000256" key="1">
    <source>
        <dbReference type="SAM" id="Phobius"/>
    </source>
</evidence>
<reference evidence="3" key="1">
    <citation type="submission" date="2016-11" db="UniProtKB">
        <authorList>
            <consortium name="WormBaseParasite"/>
        </authorList>
    </citation>
    <scope>IDENTIFICATION</scope>
</reference>
<accession>A0A1I7WRB8</accession>
<organism evidence="2 3">
    <name type="scientific">Heterorhabditis bacteriophora</name>
    <name type="common">Entomopathogenic nematode worm</name>
    <dbReference type="NCBI Taxonomy" id="37862"/>
    <lineage>
        <taxon>Eukaryota</taxon>
        <taxon>Metazoa</taxon>
        <taxon>Ecdysozoa</taxon>
        <taxon>Nematoda</taxon>
        <taxon>Chromadorea</taxon>
        <taxon>Rhabditida</taxon>
        <taxon>Rhabditina</taxon>
        <taxon>Rhabditomorpha</taxon>
        <taxon>Strongyloidea</taxon>
        <taxon>Heterorhabditidae</taxon>
        <taxon>Heterorhabditis</taxon>
    </lineage>
</organism>
<dbReference type="AlphaFoldDB" id="A0A1I7WRB8"/>
<protein>
    <submittedName>
        <fullName evidence="3">Transmembrane protein</fullName>
    </submittedName>
</protein>